<dbReference type="SUPFAM" id="SSF53720">
    <property type="entry name" value="ALDH-like"/>
    <property type="match status" value="1"/>
</dbReference>
<dbReference type="Gene3D" id="3.40.605.10">
    <property type="entry name" value="Aldehyde Dehydrogenase, Chain A, domain 1"/>
    <property type="match status" value="1"/>
</dbReference>
<accession>A0A9D1L6V5</accession>
<dbReference type="Proteomes" id="UP000824090">
    <property type="component" value="Unassembled WGS sequence"/>
</dbReference>
<reference evidence="6" key="2">
    <citation type="journal article" date="2021" name="PeerJ">
        <title>Extensive microbial diversity within the chicken gut microbiome revealed by metagenomics and culture.</title>
        <authorList>
            <person name="Gilroy R."/>
            <person name="Ravi A."/>
            <person name="Getino M."/>
            <person name="Pursley I."/>
            <person name="Horton D.L."/>
            <person name="Alikhan N.F."/>
            <person name="Baker D."/>
            <person name="Gharbi K."/>
            <person name="Hall N."/>
            <person name="Watson M."/>
            <person name="Adriaenssens E.M."/>
            <person name="Foster-Nyarko E."/>
            <person name="Jarju S."/>
            <person name="Secka A."/>
            <person name="Antonio M."/>
            <person name="Oren A."/>
            <person name="Chaudhuri R.R."/>
            <person name="La Ragione R."/>
            <person name="Hildebrand F."/>
            <person name="Pallen M.J."/>
        </authorList>
    </citation>
    <scope>NUCLEOTIDE SEQUENCE</scope>
    <source>
        <strain evidence="6">ChiHcec3-6078</strain>
    </source>
</reference>
<reference evidence="6" key="1">
    <citation type="submission" date="2020-10" db="EMBL/GenBank/DDBJ databases">
        <authorList>
            <person name="Gilroy R."/>
        </authorList>
    </citation>
    <scope>NUCLEOTIDE SEQUENCE</scope>
    <source>
        <strain evidence="6">ChiHcec3-6078</strain>
    </source>
</reference>
<dbReference type="FunFam" id="3.40.309.10:FF:000012">
    <property type="entry name" value="Betaine aldehyde dehydrogenase"/>
    <property type="match status" value="1"/>
</dbReference>
<protein>
    <submittedName>
        <fullName evidence="6">Aldehyde dehydrogenase family protein</fullName>
    </submittedName>
</protein>
<dbReference type="InterPro" id="IPR029510">
    <property type="entry name" value="Ald_DH_CS_GLU"/>
</dbReference>
<evidence type="ECO:0000259" key="5">
    <source>
        <dbReference type="Pfam" id="PF00171"/>
    </source>
</evidence>
<evidence type="ECO:0000313" key="6">
    <source>
        <dbReference type="EMBL" id="HIU25492.1"/>
    </source>
</evidence>
<evidence type="ECO:0000256" key="1">
    <source>
        <dbReference type="ARBA" id="ARBA00009986"/>
    </source>
</evidence>
<dbReference type="Pfam" id="PF00171">
    <property type="entry name" value="Aldedh"/>
    <property type="match status" value="1"/>
</dbReference>
<dbReference type="PROSITE" id="PS00070">
    <property type="entry name" value="ALDEHYDE_DEHYDR_CYS"/>
    <property type="match status" value="1"/>
</dbReference>
<dbReference type="InterPro" id="IPR016162">
    <property type="entry name" value="Ald_DH_N"/>
</dbReference>
<name>A0A9D1L6V5_9FIRM</name>
<dbReference type="EMBL" id="DVMP01000068">
    <property type="protein sequence ID" value="HIU25492.1"/>
    <property type="molecule type" value="Genomic_DNA"/>
</dbReference>
<comment type="similarity">
    <text evidence="1 4">Belongs to the aldehyde dehydrogenase family.</text>
</comment>
<keyword evidence="2 4" id="KW-0560">Oxidoreductase</keyword>
<organism evidence="6 7">
    <name type="scientific">Candidatus Allocopromorpha excrementigallinarum</name>
    <dbReference type="NCBI Taxonomy" id="2840742"/>
    <lineage>
        <taxon>Bacteria</taxon>
        <taxon>Bacillati</taxon>
        <taxon>Bacillota</taxon>
        <taxon>Clostridia</taxon>
        <taxon>Eubacteriales</taxon>
        <taxon>Eubacteriaceae</taxon>
        <taxon>Eubacteriaceae incertae sedis</taxon>
        <taxon>Candidatus Allocopromorpha</taxon>
    </lineage>
</organism>
<feature type="active site" evidence="3">
    <location>
        <position position="253"/>
    </location>
</feature>
<evidence type="ECO:0000256" key="3">
    <source>
        <dbReference type="PROSITE-ProRule" id="PRU10007"/>
    </source>
</evidence>
<dbReference type="InterPro" id="IPR016163">
    <property type="entry name" value="Ald_DH_C"/>
</dbReference>
<evidence type="ECO:0000256" key="4">
    <source>
        <dbReference type="RuleBase" id="RU003345"/>
    </source>
</evidence>
<gene>
    <name evidence="6" type="ORF">IAC50_03195</name>
</gene>
<dbReference type="InterPro" id="IPR016161">
    <property type="entry name" value="Ald_DH/histidinol_DH"/>
</dbReference>
<dbReference type="Gene3D" id="3.40.309.10">
    <property type="entry name" value="Aldehyde Dehydrogenase, Chain A, domain 2"/>
    <property type="match status" value="1"/>
</dbReference>
<dbReference type="AlphaFoldDB" id="A0A9D1L6V5"/>
<proteinExistence type="inferred from homology"/>
<feature type="domain" description="Aldehyde dehydrogenase" evidence="5">
    <location>
        <begin position="12"/>
        <end position="479"/>
    </location>
</feature>
<dbReference type="GO" id="GO:0016620">
    <property type="term" value="F:oxidoreductase activity, acting on the aldehyde or oxo group of donors, NAD or NADP as acceptor"/>
    <property type="evidence" value="ECO:0007669"/>
    <property type="project" value="InterPro"/>
</dbReference>
<dbReference type="PROSITE" id="PS00687">
    <property type="entry name" value="ALDEHYDE_DEHYDR_GLU"/>
    <property type="match status" value="1"/>
</dbReference>
<dbReference type="PANTHER" id="PTHR11699">
    <property type="entry name" value="ALDEHYDE DEHYDROGENASE-RELATED"/>
    <property type="match status" value="1"/>
</dbReference>
<comment type="caution">
    <text evidence="6">The sequence shown here is derived from an EMBL/GenBank/DDBJ whole genome shotgun (WGS) entry which is preliminary data.</text>
</comment>
<dbReference type="InterPro" id="IPR016160">
    <property type="entry name" value="Ald_DH_CS_CYS"/>
</dbReference>
<evidence type="ECO:0000313" key="7">
    <source>
        <dbReference type="Proteomes" id="UP000824090"/>
    </source>
</evidence>
<evidence type="ECO:0000256" key="2">
    <source>
        <dbReference type="ARBA" id="ARBA00023002"/>
    </source>
</evidence>
<sequence length="492" mass="53753">MTEYRNYIGGRWQEALSGKTAEIINPATGESLGAAACGGREDARMAIEAADKSFYSDGVWRRMSAQDRGDILLKVADEMEKEKDNLARLESMNQGKPLREAECDVDDAVHCFRYYAGLITKPQGGIYDVNQGFGRMHSYMVHEPIGVCALITPWNYPLLMSVWKLAPALAAGNSVILKPASVTPATSVKMFEILERTGIPEGAANLVLGPGGSVGSELVENINVDMIAFTGSTEAGQQIARASVGNLKKTGLELGGKSPNIIFADSDLEQAVEWAMIGIFMNQGEICSGGSRILIESSMHDRFVSRLVERAEAMTIGNPLENPDIGAMVSESHMNKVLEYIETGKKEGAICLCGGKRCTEGNCEKGFFIRPTVFDGCDSSMTIVREEIFGPVVTVQTFDSEEEAVRMANDTRYGLAGAVFTRDITRAMRVIKEVRAGITWINCYNPCFNEAPWGGYKMSGTGRELGIHGLEEYQEIKQININLEEGPVGWYK</sequence>
<dbReference type="FunFam" id="3.40.605.10:FF:000007">
    <property type="entry name" value="NAD/NADP-dependent betaine aldehyde dehydrogenase"/>
    <property type="match status" value="1"/>
</dbReference>
<dbReference type="InterPro" id="IPR015590">
    <property type="entry name" value="Aldehyde_DH_dom"/>
</dbReference>